<dbReference type="EMBL" id="BMAU01021206">
    <property type="protein sequence ID" value="GFX99266.1"/>
    <property type="molecule type" value="Genomic_DNA"/>
</dbReference>
<evidence type="ECO:0000313" key="1">
    <source>
        <dbReference type="EMBL" id="GFX99266.1"/>
    </source>
</evidence>
<organism evidence="1 2">
    <name type="scientific">Trichonephila clavipes</name>
    <name type="common">Golden silk orbweaver</name>
    <name type="synonym">Nephila clavipes</name>
    <dbReference type="NCBI Taxonomy" id="2585209"/>
    <lineage>
        <taxon>Eukaryota</taxon>
        <taxon>Metazoa</taxon>
        <taxon>Ecdysozoa</taxon>
        <taxon>Arthropoda</taxon>
        <taxon>Chelicerata</taxon>
        <taxon>Arachnida</taxon>
        <taxon>Araneae</taxon>
        <taxon>Araneomorphae</taxon>
        <taxon>Entelegynae</taxon>
        <taxon>Araneoidea</taxon>
        <taxon>Nephilidae</taxon>
        <taxon>Trichonephila</taxon>
    </lineage>
</organism>
<evidence type="ECO:0000313" key="2">
    <source>
        <dbReference type="Proteomes" id="UP000887159"/>
    </source>
</evidence>
<gene>
    <name evidence="1" type="ORF">TNCV_2494471</name>
</gene>
<dbReference type="Proteomes" id="UP000887159">
    <property type="component" value="Unassembled WGS sequence"/>
</dbReference>
<name>A0A8X6RPA5_TRICX</name>
<protein>
    <submittedName>
        <fullName evidence="1">Uncharacterized protein</fullName>
    </submittedName>
</protein>
<proteinExistence type="predicted"/>
<reference evidence="1" key="1">
    <citation type="submission" date="2020-08" db="EMBL/GenBank/DDBJ databases">
        <title>Multicomponent nature underlies the extraordinary mechanical properties of spider dragline silk.</title>
        <authorList>
            <person name="Kono N."/>
            <person name="Nakamura H."/>
            <person name="Mori M."/>
            <person name="Yoshida Y."/>
            <person name="Ohtoshi R."/>
            <person name="Malay A.D."/>
            <person name="Moran D.A.P."/>
            <person name="Tomita M."/>
            <person name="Numata K."/>
            <person name="Arakawa K."/>
        </authorList>
    </citation>
    <scope>NUCLEOTIDE SEQUENCE</scope>
</reference>
<dbReference type="AlphaFoldDB" id="A0A8X6RPA5"/>
<sequence length="124" mass="14134">MQKIDNGHVRMIIRHEKDPLSVRLTWMLSAKLNPSTGSLRQSSGASLWGGNWASKLLAVAVRRMGLQDKPRHLRVGFRLKGVPPFSYRMVVSRHRRHHRAQYQMSEPMDPLVLGKFSGSDYPSS</sequence>
<comment type="caution">
    <text evidence="1">The sequence shown here is derived from an EMBL/GenBank/DDBJ whole genome shotgun (WGS) entry which is preliminary data.</text>
</comment>
<keyword evidence="2" id="KW-1185">Reference proteome</keyword>
<accession>A0A8X6RPA5</accession>